<evidence type="ECO:0000313" key="2">
    <source>
        <dbReference type="EMBL" id="XDO98685.1"/>
    </source>
</evidence>
<gene>
    <name evidence="2" type="ORF">ABOZ73_15120</name>
</gene>
<dbReference type="EMBL" id="CP158375">
    <property type="protein sequence ID" value="XDO98685.1"/>
    <property type="molecule type" value="Genomic_DNA"/>
</dbReference>
<accession>A0AB39KYD5</accession>
<name>A0AB39KYD5_9CAUL</name>
<dbReference type="SUPFAM" id="SSF54909">
    <property type="entry name" value="Dimeric alpha+beta barrel"/>
    <property type="match status" value="1"/>
</dbReference>
<feature type="domain" description="DUF3291" evidence="1">
    <location>
        <begin position="1"/>
        <end position="119"/>
    </location>
</feature>
<proteinExistence type="predicted"/>
<reference evidence="2" key="1">
    <citation type="submission" date="2024-06" db="EMBL/GenBank/DDBJ databases">
        <title>Caulobacter inopinatus, sp. nov.</title>
        <authorList>
            <person name="Donachie S.P."/>
        </authorList>
    </citation>
    <scope>NUCLEOTIDE SEQUENCE</scope>
    <source>
        <strain evidence="2">73W</strain>
    </source>
</reference>
<protein>
    <submittedName>
        <fullName evidence="2">DUF3291 domain-containing protein</fullName>
    </submittedName>
</protein>
<dbReference type="AlphaFoldDB" id="A0AB39KYD5"/>
<evidence type="ECO:0000259" key="1">
    <source>
        <dbReference type="Pfam" id="PF11695"/>
    </source>
</evidence>
<sequence>MKDFVDNLDRINALAEASPGFIWRLTGSGDNATDLSPYDDPLIIPNMSVWKDVAHLGAFVYRSGHVQIMRRRAEWFEHMENFQALWWVPAGHRPTVEEAKARLELIARTGPTAEAFTFWSPFPPPDAQAPVEAVLDRCA</sequence>
<dbReference type="RefSeq" id="WP_369062557.1">
    <property type="nucleotide sequence ID" value="NZ_CP158375.1"/>
</dbReference>
<dbReference type="InterPro" id="IPR021708">
    <property type="entry name" value="DUF3291"/>
</dbReference>
<dbReference type="InterPro" id="IPR011008">
    <property type="entry name" value="Dimeric_a/b-barrel"/>
</dbReference>
<organism evidence="2">
    <name type="scientific">Caulobacter sp. 73W</name>
    <dbReference type="NCBI Taxonomy" id="3161137"/>
    <lineage>
        <taxon>Bacteria</taxon>
        <taxon>Pseudomonadati</taxon>
        <taxon>Pseudomonadota</taxon>
        <taxon>Alphaproteobacteria</taxon>
        <taxon>Caulobacterales</taxon>
        <taxon>Caulobacteraceae</taxon>
        <taxon>Caulobacter</taxon>
    </lineage>
</organism>
<dbReference type="Pfam" id="PF11695">
    <property type="entry name" value="DUF3291"/>
    <property type="match status" value="1"/>
</dbReference>